<feature type="transmembrane region" description="Helical" evidence="1">
    <location>
        <begin position="9"/>
        <end position="26"/>
    </location>
</feature>
<name>A0A6I6UQ59_9BACI</name>
<dbReference type="AlphaFoldDB" id="A0A6I6UQ59"/>
<feature type="transmembrane region" description="Helical" evidence="1">
    <location>
        <begin position="32"/>
        <end position="49"/>
    </location>
</feature>
<keyword evidence="1" id="KW-0472">Membrane</keyword>
<evidence type="ECO:0000313" key="2">
    <source>
        <dbReference type="EMBL" id="QHE60456.1"/>
    </source>
</evidence>
<accession>A0A6I6UQ59</accession>
<dbReference type="Proteomes" id="UP000465062">
    <property type="component" value="Chromosome"/>
</dbReference>
<dbReference type="EMBL" id="CP047394">
    <property type="protein sequence ID" value="QHE60456.1"/>
    <property type="molecule type" value="Genomic_DNA"/>
</dbReference>
<proteinExistence type="predicted"/>
<gene>
    <name evidence="2" type="ORF">FHE72_04905</name>
</gene>
<evidence type="ECO:0000313" key="3">
    <source>
        <dbReference type="Proteomes" id="UP000465062"/>
    </source>
</evidence>
<keyword evidence="1" id="KW-1133">Transmembrane helix</keyword>
<dbReference type="KEGG" id="bvq:FHE72_04905"/>
<reference evidence="2 3" key="1">
    <citation type="submission" date="2019-06" db="EMBL/GenBank/DDBJ databases">
        <title>An operon consisting of a P-type ATPase gene and a transcriptional regular gene given the different cadmium resistance in Bacillus vietamensis 151-6 and Bacillus marisflavi 151-25.</title>
        <authorList>
            <person name="Yu X."/>
        </authorList>
    </citation>
    <scope>NUCLEOTIDE SEQUENCE [LARGE SCALE GENOMIC DNA]</scope>
    <source>
        <strain evidence="2 3">151-6</strain>
    </source>
</reference>
<dbReference type="RefSeq" id="WP_159361428.1">
    <property type="nucleotide sequence ID" value="NZ_CP047394.1"/>
</dbReference>
<organism evidence="2 3">
    <name type="scientific">Rossellomorea vietnamensis</name>
    <dbReference type="NCBI Taxonomy" id="218284"/>
    <lineage>
        <taxon>Bacteria</taxon>
        <taxon>Bacillati</taxon>
        <taxon>Bacillota</taxon>
        <taxon>Bacilli</taxon>
        <taxon>Bacillales</taxon>
        <taxon>Bacillaceae</taxon>
        <taxon>Rossellomorea</taxon>
    </lineage>
</organism>
<keyword evidence="1" id="KW-0812">Transmembrane</keyword>
<evidence type="ECO:0000256" key="1">
    <source>
        <dbReference type="SAM" id="Phobius"/>
    </source>
</evidence>
<sequence>MNPYRNKRYWILMPPFLLTTLGLFFILPEDKWEYPFLVVIAFWNTYYAWNDYTLKKSEETNESTEKRIN</sequence>
<protein>
    <submittedName>
        <fullName evidence="2">Uncharacterized protein</fullName>
    </submittedName>
</protein>